<comment type="caution">
    <text evidence="2">The sequence shown here is derived from an EMBL/GenBank/DDBJ whole genome shotgun (WGS) entry which is preliminary data.</text>
</comment>
<name>A0AAU9U7M7_EUPED</name>
<evidence type="ECO:0000313" key="3">
    <source>
        <dbReference type="Proteomes" id="UP001153954"/>
    </source>
</evidence>
<keyword evidence="3" id="KW-1185">Reference proteome</keyword>
<feature type="region of interest" description="Disordered" evidence="1">
    <location>
        <begin position="109"/>
        <end position="155"/>
    </location>
</feature>
<evidence type="ECO:0000256" key="1">
    <source>
        <dbReference type="SAM" id="MobiDB-lite"/>
    </source>
</evidence>
<dbReference type="AlphaFoldDB" id="A0AAU9U7M7"/>
<reference evidence="2" key="1">
    <citation type="submission" date="2022-03" db="EMBL/GenBank/DDBJ databases">
        <authorList>
            <person name="Tunstrom K."/>
        </authorList>
    </citation>
    <scope>NUCLEOTIDE SEQUENCE</scope>
</reference>
<sequence>MLSRGRKLVAACLKNYSPPDDLITLADLEDSPSLLQSDLHIDRQAEWSAIMSSEQTLQNLLCTENSDTGNDETIELSEILPSAPSTSVVGNNGNTENLNLQVLEAEDNTDFSSDDSVKDPIFQPNESPEILSEISNRQRKRAKRGRSDKSKWNYEQQKIKRMKGEGYLGRRKNEDGKIVYDVQKKAKELKPRCEHNNNAKYFECCKLSDNSRLQIFEHFWQLNREAKRCFVSSLVLKSGTVQKRTEILDSRRSYSYKYNLKDKGTKFRVCKKMFLNTLNIGEWSVQNWVENTGLNVVPIPDRSNNRGHALNLKNELLREFFHSLPKLESHYCRKSSTKLYLEPFWQSKSELFKEYLKYTVDQKKSHLSASRYTFWEVFENLNLSLFSPKKDQCDTCCSYKAGNISDTEYQLHLISKTEAQSQKEKDKAKNDASIAVFTMDLQAVLLCPYLKASALYYKMKLKVHNFTISNLKTKEGFCFLWDESEGGLTADEFSSIIVDFIINYVDTTVIRKIIIYSDGCTYQNRNSILSNALLFVATKTGISIVQKYLEKGHTQMECDAMHSTIERKIKNREIYSPAGYVEACKTARNNPGPYNVVQLDHTFFKKYSSQPYFSSIRPGNKVGDPQVTDIRCLKYEPKGSIKFKLNHSEEYQLLPRRINQPNSSDCFQQLYHAKLPITNVKYNHLQELKCVIPRDLHPFYDNLPH</sequence>
<organism evidence="2 3">
    <name type="scientific">Euphydryas editha</name>
    <name type="common">Edith's checkerspot</name>
    <dbReference type="NCBI Taxonomy" id="104508"/>
    <lineage>
        <taxon>Eukaryota</taxon>
        <taxon>Metazoa</taxon>
        <taxon>Ecdysozoa</taxon>
        <taxon>Arthropoda</taxon>
        <taxon>Hexapoda</taxon>
        <taxon>Insecta</taxon>
        <taxon>Pterygota</taxon>
        <taxon>Neoptera</taxon>
        <taxon>Endopterygota</taxon>
        <taxon>Lepidoptera</taxon>
        <taxon>Glossata</taxon>
        <taxon>Ditrysia</taxon>
        <taxon>Papilionoidea</taxon>
        <taxon>Nymphalidae</taxon>
        <taxon>Nymphalinae</taxon>
        <taxon>Euphydryas</taxon>
    </lineage>
</organism>
<evidence type="ECO:0000313" key="2">
    <source>
        <dbReference type="EMBL" id="CAH2094142.1"/>
    </source>
</evidence>
<accession>A0AAU9U7M7</accession>
<dbReference type="PANTHER" id="PTHR10773:SF19">
    <property type="match status" value="1"/>
</dbReference>
<dbReference type="Proteomes" id="UP001153954">
    <property type="component" value="Unassembled WGS sequence"/>
</dbReference>
<gene>
    <name evidence="2" type="ORF">EEDITHA_LOCUS9739</name>
</gene>
<protein>
    <submittedName>
        <fullName evidence="2">Uncharacterized protein</fullName>
    </submittedName>
</protein>
<proteinExistence type="predicted"/>
<dbReference type="EMBL" id="CAKOGL010000013">
    <property type="protein sequence ID" value="CAH2094142.1"/>
    <property type="molecule type" value="Genomic_DNA"/>
</dbReference>
<dbReference type="PANTHER" id="PTHR10773">
    <property type="entry name" value="DNA-DIRECTED RNA POLYMERASES I, II, AND III SUBUNIT RPABC2"/>
    <property type="match status" value="1"/>
</dbReference>